<keyword evidence="1" id="KW-0812">Transmembrane</keyword>
<dbReference type="STRING" id="883114.HMPREF9709_01142"/>
<keyword evidence="3" id="KW-1185">Reference proteome</keyword>
<dbReference type="Proteomes" id="UP000004191">
    <property type="component" value="Unassembled WGS sequence"/>
</dbReference>
<name>H3NP81_9FIRM</name>
<dbReference type="PANTHER" id="PTHR40078:SF1">
    <property type="entry name" value="INTEGRAL MEMBRANE PROTEIN"/>
    <property type="match status" value="1"/>
</dbReference>
<keyword evidence="1" id="KW-1133">Transmembrane helix</keyword>
<organism evidence="2 3">
    <name type="scientific">Helcococcus kunzii ATCC 51366</name>
    <dbReference type="NCBI Taxonomy" id="883114"/>
    <lineage>
        <taxon>Bacteria</taxon>
        <taxon>Bacillati</taxon>
        <taxon>Bacillota</taxon>
        <taxon>Tissierellia</taxon>
        <taxon>Tissierellales</taxon>
        <taxon>Peptoniphilaceae</taxon>
        <taxon>Helcococcus</taxon>
    </lineage>
</organism>
<reference evidence="2 3" key="1">
    <citation type="submission" date="2012-01" db="EMBL/GenBank/DDBJ databases">
        <title>The Genome Sequence of Helcococcus kunzii ATCC 51366.</title>
        <authorList>
            <consortium name="The Broad Institute Genome Sequencing Platform"/>
            <person name="Earl A."/>
            <person name="Ward D."/>
            <person name="Feldgarden M."/>
            <person name="Gevers D."/>
            <person name="Huys G."/>
            <person name="Young S.K."/>
            <person name="Zeng Q."/>
            <person name="Gargeya S."/>
            <person name="Fitzgerald M."/>
            <person name="Haas B."/>
            <person name="Abouelleil A."/>
            <person name="Alvarado L."/>
            <person name="Arachchi H.M."/>
            <person name="Berlin A."/>
            <person name="Chapman S.B."/>
            <person name="Gearin G."/>
            <person name="Goldberg J."/>
            <person name="Griggs A."/>
            <person name="Gujja S."/>
            <person name="Hansen M."/>
            <person name="Heiman D."/>
            <person name="Howarth C."/>
            <person name="Larimer J."/>
            <person name="Lui A."/>
            <person name="MacDonald P.J.P."/>
            <person name="McCowen C."/>
            <person name="Montmayeur A."/>
            <person name="Murphy C."/>
            <person name="Neiman D."/>
            <person name="Pearson M."/>
            <person name="Priest M."/>
            <person name="Roberts A."/>
            <person name="Saif S."/>
            <person name="Shea T."/>
            <person name="Sisk P."/>
            <person name="Stolte C."/>
            <person name="Sykes S."/>
            <person name="Wortman J."/>
            <person name="Nusbaum C."/>
            <person name="Birren B."/>
        </authorList>
    </citation>
    <scope>NUCLEOTIDE SEQUENCE [LARGE SCALE GENOMIC DNA]</scope>
    <source>
        <strain evidence="2 3">ATCC 51366</strain>
    </source>
</reference>
<evidence type="ECO:0000313" key="2">
    <source>
        <dbReference type="EMBL" id="EHR33543.1"/>
    </source>
</evidence>
<dbReference type="HOGENOM" id="CLU_083843_2_3_9"/>
<evidence type="ECO:0008006" key="4">
    <source>
        <dbReference type="Google" id="ProtNLM"/>
    </source>
</evidence>
<keyword evidence="1" id="KW-0472">Membrane</keyword>
<dbReference type="EMBL" id="AGEI01000022">
    <property type="protein sequence ID" value="EHR33543.1"/>
    <property type="molecule type" value="Genomic_DNA"/>
</dbReference>
<feature type="transmembrane region" description="Helical" evidence="1">
    <location>
        <begin position="186"/>
        <end position="203"/>
    </location>
</feature>
<dbReference type="GeneID" id="96999129"/>
<dbReference type="eggNOG" id="COG2364">
    <property type="taxonomic scope" value="Bacteria"/>
</dbReference>
<gene>
    <name evidence="2" type="ORF">HMPREF9709_01142</name>
</gene>
<feature type="transmembrane region" description="Helical" evidence="1">
    <location>
        <begin position="82"/>
        <end position="100"/>
    </location>
</feature>
<evidence type="ECO:0000256" key="1">
    <source>
        <dbReference type="SAM" id="Phobius"/>
    </source>
</evidence>
<feature type="transmembrane region" description="Helical" evidence="1">
    <location>
        <begin position="156"/>
        <end position="174"/>
    </location>
</feature>
<comment type="caution">
    <text evidence="2">The sequence shown here is derived from an EMBL/GenBank/DDBJ whole genome shotgun (WGS) entry which is preliminary data.</text>
</comment>
<feature type="transmembrane region" description="Helical" evidence="1">
    <location>
        <begin position="50"/>
        <end position="70"/>
    </location>
</feature>
<dbReference type="AlphaFoldDB" id="H3NP81"/>
<dbReference type="PANTHER" id="PTHR40078">
    <property type="entry name" value="INTEGRAL MEMBRANE PROTEIN-RELATED"/>
    <property type="match status" value="1"/>
</dbReference>
<evidence type="ECO:0000313" key="3">
    <source>
        <dbReference type="Proteomes" id="UP000004191"/>
    </source>
</evidence>
<protein>
    <recommendedName>
        <fullName evidence="4">Integral membrane protein</fullName>
    </recommendedName>
</protein>
<feature type="transmembrane region" description="Helical" evidence="1">
    <location>
        <begin position="112"/>
        <end position="135"/>
    </location>
</feature>
<dbReference type="Pfam" id="PF19700">
    <property type="entry name" value="DUF6198"/>
    <property type="match status" value="1"/>
</dbReference>
<accession>H3NP81</accession>
<dbReference type="InterPro" id="IPR038750">
    <property type="entry name" value="YczE/YyaS-like"/>
</dbReference>
<sequence length="213" mass="23761">MKKSKLKSYILLIVLILILSFGVSMMFKADVGMPAWDSMGTAISALTNIKIGYITMIVNGLLIITQILLSGKKYKKSNLLQIPIISFLGFVINFFIYDVFKFHISSYIGRIGFFVIGIFITTMAVSAMMCLDIVTMPPEGFSGAFADRFGIKFSKVRLSLDLIAVTVSIAISRIFSTHLYVREGTILGILIFNIFIGIFIKILKPIVKKVTQY</sequence>
<dbReference type="RefSeq" id="WP_005398657.1">
    <property type="nucleotide sequence ID" value="NZ_JH601088.1"/>
</dbReference>
<proteinExistence type="predicted"/>